<name>A0ABZ2YS92_9BACT</name>
<accession>A0ABZ2YS92</accession>
<proteinExistence type="predicted"/>
<sequence>MNKIIGIIIIAAGVFMTACKKDDYIVGGGTHNAKVDMTTLDYLRKNPLFDTLCLLIDKAGIQNVVNESDISFFAPTDYHIQKLLNDRHKIVQGMDARKSYTIDTLIKYHLQGFRDSIRIHIVKRNLPYSALKEERQSIPTTFPGVDAEVSYREVKSEQLGYNPATGIYPRIVYYRIGNMETYCQTSGIITNTGMLFVLQNPTGYESGNPSLYFGTN</sequence>
<gene>
    <name evidence="2" type="ORF">WJU16_04200</name>
</gene>
<protein>
    <recommendedName>
        <fullName evidence="1">FAS1 domain-containing protein</fullName>
    </recommendedName>
</protein>
<keyword evidence="3" id="KW-1185">Reference proteome</keyword>
<dbReference type="InterPro" id="IPR036378">
    <property type="entry name" value="FAS1_dom_sf"/>
</dbReference>
<dbReference type="Gene3D" id="2.30.180.10">
    <property type="entry name" value="FAS1 domain"/>
    <property type="match status" value="1"/>
</dbReference>
<dbReference type="SUPFAM" id="SSF82153">
    <property type="entry name" value="FAS1 domain"/>
    <property type="match status" value="1"/>
</dbReference>
<evidence type="ECO:0000313" key="3">
    <source>
        <dbReference type="Proteomes" id="UP001485459"/>
    </source>
</evidence>
<dbReference type="Proteomes" id="UP001485459">
    <property type="component" value="Chromosome"/>
</dbReference>
<evidence type="ECO:0000259" key="1">
    <source>
        <dbReference type="PROSITE" id="PS50213"/>
    </source>
</evidence>
<dbReference type="InterPro" id="IPR000782">
    <property type="entry name" value="FAS1_domain"/>
</dbReference>
<evidence type="ECO:0000313" key="2">
    <source>
        <dbReference type="EMBL" id="WZN42237.1"/>
    </source>
</evidence>
<dbReference type="PROSITE" id="PS50213">
    <property type="entry name" value="FAS1"/>
    <property type="match status" value="1"/>
</dbReference>
<feature type="domain" description="FAS1" evidence="1">
    <location>
        <begin position="36"/>
        <end position="202"/>
    </location>
</feature>
<dbReference type="RefSeq" id="WP_341837072.1">
    <property type="nucleotide sequence ID" value="NZ_CP149822.1"/>
</dbReference>
<dbReference type="PROSITE" id="PS51257">
    <property type="entry name" value="PROKAR_LIPOPROTEIN"/>
    <property type="match status" value="1"/>
</dbReference>
<reference evidence="3" key="1">
    <citation type="submission" date="2024-03" db="EMBL/GenBank/DDBJ databases">
        <title>Chitinophaga horti sp. nov., isolated from garden soil.</title>
        <authorList>
            <person name="Lee D.S."/>
            <person name="Han D.M."/>
            <person name="Baek J.H."/>
            <person name="Choi D.G."/>
            <person name="Jeon J.H."/>
            <person name="Jeon C.O."/>
        </authorList>
    </citation>
    <scope>NUCLEOTIDE SEQUENCE [LARGE SCALE GENOMIC DNA]</scope>
    <source>
        <strain evidence="3">GPA1</strain>
    </source>
</reference>
<organism evidence="2 3">
    <name type="scientific">Chitinophaga pollutisoli</name>
    <dbReference type="NCBI Taxonomy" id="3133966"/>
    <lineage>
        <taxon>Bacteria</taxon>
        <taxon>Pseudomonadati</taxon>
        <taxon>Bacteroidota</taxon>
        <taxon>Chitinophagia</taxon>
        <taxon>Chitinophagales</taxon>
        <taxon>Chitinophagaceae</taxon>
        <taxon>Chitinophaga</taxon>
    </lineage>
</organism>
<dbReference type="EMBL" id="CP149822">
    <property type="protein sequence ID" value="WZN42237.1"/>
    <property type="molecule type" value="Genomic_DNA"/>
</dbReference>